<dbReference type="Pfam" id="PF18699">
    <property type="entry name" value="MRPL52"/>
    <property type="match status" value="1"/>
</dbReference>
<protein>
    <submittedName>
        <fullName evidence="1">Uncharacterized protein</fullName>
    </submittedName>
</protein>
<sequence>MSKLSSKLAFIVPLGRQLYTSCPLSAAGIFRARRRRLPPSNNEWGPLTDLPDYSVLGKVSPVYTSEGQRKRAIRNYLFSKDVVTLTKNMMNITGNQRKLGTGDGS</sequence>
<dbReference type="OrthoDB" id="10249237at2759"/>
<evidence type="ECO:0000313" key="2">
    <source>
        <dbReference type="Proteomes" id="UP000316759"/>
    </source>
</evidence>
<dbReference type="GO" id="GO:0032543">
    <property type="term" value="P:mitochondrial translation"/>
    <property type="evidence" value="ECO:0007669"/>
    <property type="project" value="InterPro"/>
</dbReference>
<reference evidence="1 2" key="1">
    <citation type="submission" date="2019-04" db="EMBL/GenBank/DDBJ databases">
        <title>Annotation for the trematode Fasciola gigantica.</title>
        <authorList>
            <person name="Choi Y.-J."/>
        </authorList>
    </citation>
    <scope>NUCLEOTIDE SEQUENCE [LARGE SCALE GENOMIC DNA]</scope>
    <source>
        <strain evidence="1">Uganda_cow_1</strain>
    </source>
</reference>
<organism evidence="1 2">
    <name type="scientific">Fasciola gigantica</name>
    <name type="common">Giant liver fluke</name>
    <dbReference type="NCBI Taxonomy" id="46835"/>
    <lineage>
        <taxon>Eukaryota</taxon>
        <taxon>Metazoa</taxon>
        <taxon>Spiralia</taxon>
        <taxon>Lophotrochozoa</taxon>
        <taxon>Platyhelminthes</taxon>
        <taxon>Trematoda</taxon>
        <taxon>Digenea</taxon>
        <taxon>Plagiorchiida</taxon>
        <taxon>Echinostomata</taxon>
        <taxon>Echinostomatoidea</taxon>
        <taxon>Fasciolidae</taxon>
        <taxon>Fasciola</taxon>
    </lineage>
</organism>
<name>A0A504Z8L2_FASGI</name>
<keyword evidence="2" id="KW-1185">Reference proteome</keyword>
<comment type="caution">
    <text evidence="1">The sequence shown here is derived from an EMBL/GenBank/DDBJ whole genome shotgun (WGS) entry which is preliminary data.</text>
</comment>
<gene>
    <name evidence="1" type="ORF">FGIG_04293</name>
</gene>
<proteinExistence type="predicted"/>
<accession>A0A504Z8L2</accession>
<dbReference type="Proteomes" id="UP000316759">
    <property type="component" value="Unassembled WGS sequence"/>
</dbReference>
<evidence type="ECO:0000313" key="1">
    <source>
        <dbReference type="EMBL" id="TPP67047.1"/>
    </source>
</evidence>
<dbReference type="GO" id="GO:0003735">
    <property type="term" value="F:structural constituent of ribosome"/>
    <property type="evidence" value="ECO:0007669"/>
    <property type="project" value="InterPro"/>
</dbReference>
<dbReference type="AlphaFoldDB" id="A0A504Z8L2"/>
<dbReference type="GO" id="GO:0005762">
    <property type="term" value="C:mitochondrial large ribosomal subunit"/>
    <property type="evidence" value="ECO:0007669"/>
    <property type="project" value="InterPro"/>
</dbReference>
<dbReference type="InterPro" id="IPR034596">
    <property type="entry name" value="Ribosomal_mL52"/>
</dbReference>
<dbReference type="EMBL" id="SUNJ01001138">
    <property type="protein sequence ID" value="TPP67047.1"/>
    <property type="molecule type" value="Genomic_DNA"/>
</dbReference>
<dbReference type="STRING" id="46835.A0A504Z8L2"/>